<dbReference type="InterPro" id="IPR051200">
    <property type="entry name" value="Host-pathogen_enzymatic-act"/>
</dbReference>
<reference evidence="2 3" key="1">
    <citation type="submission" date="2020-08" db="EMBL/GenBank/DDBJ databases">
        <title>Streptomycin Non-resistant strain, P. mexicana.</title>
        <authorList>
            <person name="Ganesh-Kumar S."/>
            <person name="Zhe T."/>
            <person name="Yu Z."/>
            <person name="Min Y."/>
        </authorList>
    </citation>
    <scope>NUCLEOTIDE SEQUENCE [LARGE SCALE GENOMIC DNA]</scope>
    <source>
        <strain evidence="2 3">GTZY2</strain>
    </source>
</reference>
<keyword evidence="1" id="KW-0732">Signal</keyword>
<dbReference type="GeneID" id="81471932"/>
<feature type="signal peptide" evidence="1">
    <location>
        <begin position="1"/>
        <end position="24"/>
    </location>
</feature>
<feature type="chain" id="PRO_5029003453" description="YncE family protein" evidence="1">
    <location>
        <begin position="25"/>
        <end position="322"/>
    </location>
</feature>
<dbReference type="PANTHER" id="PTHR47197:SF3">
    <property type="entry name" value="DIHYDRO-HEME D1 DEHYDROGENASE"/>
    <property type="match status" value="1"/>
</dbReference>
<gene>
    <name evidence="2" type="ORF">IAE60_13190</name>
</gene>
<evidence type="ECO:0000313" key="3">
    <source>
        <dbReference type="Proteomes" id="UP000515838"/>
    </source>
</evidence>
<name>A0A7G9T9W5_PSEMX</name>
<dbReference type="PANTHER" id="PTHR47197">
    <property type="entry name" value="PROTEIN NIRF"/>
    <property type="match status" value="1"/>
</dbReference>
<dbReference type="Gene3D" id="2.130.10.10">
    <property type="entry name" value="YVTN repeat-like/Quinoprotein amine dehydrogenase"/>
    <property type="match status" value="2"/>
</dbReference>
<protein>
    <recommendedName>
        <fullName evidence="4">YncE family protein</fullName>
    </recommendedName>
</protein>
<dbReference type="InterPro" id="IPR011048">
    <property type="entry name" value="Haem_d1_sf"/>
</dbReference>
<proteinExistence type="predicted"/>
<dbReference type="InterPro" id="IPR015943">
    <property type="entry name" value="WD40/YVTN_repeat-like_dom_sf"/>
</dbReference>
<evidence type="ECO:0000256" key="1">
    <source>
        <dbReference type="SAM" id="SignalP"/>
    </source>
</evidence>
<organism evidence="2 3">
    <name type="scientific">Pseudoxanthomonas mexicana</name>
    <dbReference type="NCBI Taxonomy" id="128785"/>
    <lineage>
        <taxon>Bacteria</taxon>
        <taxon>Pseudomonadati</taxon>
        <taxon>Pseudomonadota</taxon>
        <taxon>Gammaproteobacteria</taxon>
        <taxon>Lysobacterales</taxon>
        <taxon>Lysobacteraceae</taxon>
        <taxon>Pseudoxanthomonas</taxon>
    </lineage>
</organism>
<evidence type="ECO:0008006" key="4">
    <source>
        <dbReference type="Google" id="ProtNLM"/>
    </source>
</evidence>
<dbReference type="RefSeq" id="WP_187572614.1">
    <property type="nucleotide sequence ID" value="NZ_CP060731.1"/>
</dbReference>
<dbReference type="AlphaFoldDB" id="A0A7G9T9W5"/>
<dbReference type="SUPFAM" id="SSF51004">
    <property type="entry name" value="C-terminal (heme d1) domain of cytochrome cd1-nitrite reductase"/>
    <property type="match status" value="1"/>
</dbReference>
<evidence type="ECO:0000313" key="2">
    <source>
        <dbReference type="EMBL" id="QNN76890.1"/>
    </source>
</evidence>
<dbReference type="EMBL" id="CP060731">
    <property type="protein sequence ID" value="QNN76890.1"/>
    <property type="molecule type" value="Genomic_DNA"/>
</dbReference>
<sequence>MKPISLALTSLLLAAAWMPAPAMAQGYKALSTLGSDSPGSAQALAVDSKARRLYAGRQGGVDVYDIDNGQKVGTLAIEGNVGGLALAPDLRRGYATAVDRATVVVFDLESLAAVNTVSSGGSEPRELEFDAKAGVVYVSNAKGGQLVALDARNGARKGSLALGGRLRQASADGRGHLFVADEARDLLHVVDTASFKSLGTISVWPGKAPTALVNDVKERRIYVATGNSKMIVVDPDPGQMLNVVSTEGTGAAGIAIQYAPARLVRLYMPNADGSLDVVQNAKLTPSLEATVPKVAGGTAVAFDEKTGRAFVAGANGIQVVGK</sequence>
<dbReference type="Proteomes" id="UP000515838">
    <property type="component" value="Chromosome"/>
</dbReference>
<accession>A0A7G9T9W5</accession>